<sequence>MESALTETLLGLHGPVCLARIPDSSLRTRVATFSLRGGTSQGRSRSPGSEFFPGPCLVLCHLLPYLPAFLRPLLLPSPSVAVPPTSPLSQPEPSSPRPLFSSL</sequence>
<evidence type="ECO:0000313" key="1">
    <source>
        <dbReference type="EMBL" id="CAM9313338.1"/>
    </source>
</evidence>
<dbReference type="EMBL" id="OX596085">
    <property type="protein sequence ID" value="CAM9313338.1"/>
    <property type="molecule type" value="Genomic_DNA"/>
</dbReference>
<reference evidence="1" key="2">
    <citation type="submission" date="2025-03" db="EMBL/GenBank/DDBJ databases">
        <authorList>
            <consortium name="ELIXIR-Norway"/>
            <consortium name="Elixir Norway"/>
        </authorList>
    </citation>
    <scope>NUCLEOTIDE SEQUENCE</scope>
</reference>
<reference evidence="1" key="1">
    <citation type="submission" date="2023-05" db="EMBL/GenBank/DDBJ databases">
        <authorList>
            <consortium name="ELIXIR-Norway"/>
        </authorList>
    </citation>
    <scope>NUCLEOTIDE SEQUENCE</scope>
</reference>
<dbReference type="Proteomes" id="UP001162501">
    <property type="component" value="Chromosome 1"/>
</dbReference>
<name>A0AC59Y213_RANTA</name>
<evidence type="ECO:0000313" key="2">
    <source>
        <dbReference type="Proteomes" id="UP001162501"/>
    </source>
</evidence>
<accession>A0AC59Y213</accession>
<protein>
    <submittedName>
        <fullName evidence="1">Uncharacterized protein</fullName>
    </submittedName>
</protein>
<proteinExistence type="predicted"/>
<organism evidence="1 2">
    <name type="scientific">Rangifer tarandus platyrhynchus</name>
    <name type="common">Svalbard reindeer</name>
    <dbReference type="NCBI Taxonomy" id="3082113"/>
    <lineage>
        <taxon>Eukaryota</taxon>
        <taxon>Metazoa</taxon>
        <taxon>Chordata</taxon>
        <taxon>Craniata</taxon>
        <taxon>Vertebrata</taxon>
        <taxon>Euteleostomi</taxon>
        <taxon>Mammalia</taxon>
        <taxon>Eutheria</taxon>
        <taxon>Laurasiatheria</taxon>
        <taxon>Artiodactyla</taxon>
        <taxon>Ruminantia</taxon>
        <taxon>Pecora</taxon>
        <taxon>Cervidae</taxon>
        <taxon>Odocoileinae</taxon>
        <taxon>Rangifer</taxon>
    </lineage>
</organism>
<gene>
    <name evidence="1" type="ORF">MRATA1EN22A_LOCUS819</name>
</gene>